<organism evidence="3 4">
    <name type="scientific">Sedimentitalea todarodis</name>
    <dbReference type="NCBI Taxonomy" id="1631240"/>
    <lineage>
        <taxon>Bacteria</taxon>
        <taxon>Pseudomonadati</taxon>
        <taxon>Pseudomonadota</taxon>
        <taxon>Alphaproteobacteria</taxon>
        <taxon>Rhodobacterales</taxon>
        <taxon>Paracoccaceae</taxon>
        <taxon>Sedimentitalea</taxon>
    </lineage>
</organism>
<dbReference type="Pfam" id="PF02974">
    <property type="entry name" value="Inh"/>
    <property type="match status" value="1"/>
</dbReference>
<comment type="caution">
    <text evidence="3">The sequence shown here is derived from an EMBL/GenBank/DDBJ whole genome shotgun (WGS) entry which is preliminary data.</text>
</comment>
<keyword evidence="3" id="KW-0646">Protease inhibitor</keyword>
<protein>
    <submittedName>
        <fullName evidence="3">AprI/Inh family metalloprotease inhibitor</fullName>
    </submittedName>
</protein>
<dbReference type="EMBL" id="JASMWN010000004">
    <property type="protein sequence ID" value="MDU9003755.1"/>
    <property type="molecule type" value="Genomic_DNA"/>
</dbReference>
<feature type="domain" description="Alkaline proteinase inhibitor/ Outer membrane lipoprotein Omp19" evidence="2">
    <location>
        <begin position="31"/>
        <end position="123"/>
    </location>
</feature>
<keyword evidence="3" id="KW-0483">Metalloprotease inhibitor</keyword>
<dbReference type="InterPro" id="IPR021140">
    <property type="entry name" value="Inh/Omp19"/>
</dbReference>
<gene>
    <name evidence="3" type="ORF">QO231_07800</name>
</gene>
<keyword evidence="4" id="KW-1185">Reference proteome</keyword>
<accession>A0ABU3VC48</accession>
<dbReference type="Proteomes" id="UP001255416">
    <property type="component" value="Unassembled WGS sequence"/>
</dbReference>
<keyword evidence="3" id="KW-0481">Metalloenzyme inhibitor</keyword>
<dbReference type="RefSeq" id="WP_316774884.1">
    <property type="nucleotide sequence ID" value="NZ_JASMWN010000004.1"/>
</dbReference>
<dbReference type="GO" id="GO:0030414">
    <property type="term" value="F:peptidase inhibitor activity"/>
    <property type="evidence" value="ECO:0007669"/>
    <property type="project" value="UniProtKB-KW"/>
</dbReference>
<evidence type="ECO:0000259" key="2">
    <source>
        <dbReference type="Pfam" id="PF02974"/>
    </source>
</evidence>
<dbReference type="InterPro" id="IPR016085">
    <property type="entry name" value="Protease_inh_B-barrel_dom"/>
</dbReference>
<evidence type="ECO:0000313" key="3">
    <source>
        <dbReference type="EMBL" id="MDU9003755.1"/>
    </source>
</evidence>
<reference evidence="4" key="1">
    <citation type="submission" date="2023-05" db="EMBL/GenBank/DDBJ databases">
        <title>Sedimentitalea sp. nov. JM2-8.</title>
        <authorList>
            <person name="Huang J."/>
        </authorList>
    </citation>
    <scope>NUCLEOTIDE SEQUENCE [LARGE SCALE GENOMIC DNA]</scope>
    <source>
        <strain evidence="4">KHS03</strain>
    </source>
</reference>
<dbReference type="SUPFAM" id="SSF50882">
    <property type="entry name" value="beta-Barrel protease inhibitors"/>
    <property type="match status" value="1"/>
</dbReference>
<evidence type="ECO:0000256" key="1">
    <source>
        <dbReference type="ARBA" id="ARBA00022729"/>
    </source>
</evidence>
<keyword evidence="1" id="KW-0732">Signal</keyword>
<sequence>MLVVTGFAVAACNMATPTSDTQQQAVPPSQGIAGEWRLQAEDSLSWCRFVIDPSDTGKGRAADYGCIDLDGFAGFVRRWEREDGQIVFYSATNDGPVARVRRDGPDILRGNLVPSGRKIVMTRR</sequence>
<evidence type="ECO:0000313" key="4">
    <source>
        <dbReference type="Proteomes" id="UP001255416"/>
    </source>
</evidence>
<proteinExistence type="predicted"/>
<name>A0ABU3VC48_9RHOB</name>